<dbReference type="Proteomes" id="UP000460221">
    <property type="component" value="Unassembled WGS sequence"/>
</dbReference>
<dbReference type="AlphaFoldDB" id="A0A7K1FIC0"/>
<evidence type="ECO:0000259" key="6">
    <source>
        <dbReference type="PROSITE" id="PS51755"/>
    </source>
</evidence>
<keyword evidence="8" id="KW-1185">Reference proteome</keyword>
<evidence type="ECO:0000256" key="5">
    <source>
        <dbReference type="PROSITE-ProRule" id="PRU01091"/>
    </source>
</evidence>
<dbReference type="InterPro" id="IPR016032">
    <property type="entry name" value="Sig_transdc_resp-reg_C-effctor"/>
</dbReference>
<dbReference type="Gene3D" id="1.10.10.10">
    <property type="entry name" value="Winged helix-like DNA-binding domain superfamily/Winged helix DNA-binding domain"/>
    <property type="match status" value="1"/>
</dbReference>
<dbReference type="PANTHER" id="PTHR35807">
    <property type="entry name" value="TRANSCRIPTIONAL REGULATOR REDD-RELATED"/>
    <property type="match status" value="1"/>
</dbReference>
<dbReference type="InterPro" id="IPR027417">
    <property type="entry name" value="P-loop_NTPase"/>
</dbReference>
<dbReference type="InterPro" id="IPR041664">
    <property type="entry name" value="AAA_16"/>
</dbReference>
<dbReference type="GO" id="GO:0006355">
    <property type="term" value="P:regulation of DNA-templated transcription"/>
    <property type="evidence" value="ECO:0007669"/>
    <property type="project" value="InterPro"/>
</dbReference>
<dbReference type="EMBL" id="WLYK01000001">
    <property type="protein sequence ID" value="MTD12634.1"/>
    <property type="molecule type" value="Genomic_DNA"/>
</dbReference>
<feature type="DNA-binding region" description="OmpR/PhoB-type" evidence="5">
    <location>
        <begin position="1"/>
        <end position="94"/>
    </location>
</feature>
<evidence type="ECO:0000313" key="8">
    <source>
        <dbReference type="Proteomes" id="UP000460221"/>
    </source>
</evidence>
<feature type="domain" description="OmpR/PhoB-type" evidence="6">
    <location>
        <begin position="1"/>
        <end position="94"/>
    </location>
</feature>
<dbReference type="GO" id="GO:0000160">
    <property type="term" value="P:phosphorelay signal transduction system"/>
    <property type="evidence" value="ECO:0007669"/>
    <property type="project" value="InterPro"/>
</dbReference>
<dbReference type="Gene3D" id="1.25.40.10">
    <property type="entry name" value="Tetratricopeptide repeat domain"/>
    <property type="match status" value="1"/>
</dbReference>
<evidence type="ECO:0000256" key="1">
    <source>
        <dbReference type="ARBA" id="ARBA00005820"/>
    </source>
</evidence>
<dbReference type="PROSITE" id="PS51755">
    <property type="entry name" value="OMPR_PHOB"/>
    <property type="match status" value="1"/>
</dbReference>
<dbReference type="InterPro" id="IPR005158">
    <property type="entry name" value="BTAD"/>
</dbReference>
<proteinExistence type="inferred from homology"/>
<dbReference type="SUPFAM" id="SSF48452">
    <property type="entry name" value="TPR-like"/>
    <property type="match status" value="1"/>
</dbReference>
<keyword evidence="4" id="KW-0804">Transcription</keyword>
<gene>
    <name evidence="7" type="ORF">GIS00_01575</name>
</gene>
<dbReference type="SUPFAM" id="SSF52540">
    <property type="entry name" value="P-loop containing nucleoside triphosphate hydrolases"/>
    <property type="match status" value="1"/>
</dbReference>
<dbReference type="PANTHER" id="PTHR35807:SF1">
    <property type="entry name" value="TRANSCRIPTIONAL REGULATOR REDD"/>
    <property type="match status" value="1"/>
</dbReference>
<dbReference type="Pfam" id="PF00486">
    <property type="entry name" value="Trans_reg_C"/>
    <property type="match status" value="1"/>
</dbReference>
<protein>
    <submittedName>
        <fullName evidence="7">AAA family ATPase</fullName>
    </submittedName>
</protein>
<dbReference type="SMART" id="SM00862">
    <property type="entry name" value="Trans_reg_C"/>
    <property type="match status" value="1"/>
</dbReference>
<dbReference type="RefSeq" id="WP_154766664.1">
    <property type="nucleotide sequence ID" value="NZ_WLYK01000001.1"/>
</dbReference>
<reference evidence="7 8" key="1">
    <citation type="submission" date="2019-11" db="EMBL/GenBank/DDBJ databases">
        <authorList>
            <person name="Jiang L.-Q."/>
        </authorList>
    </citation>
    <scope>NUCLEOTIDE SEQUENCE [LARGE SCALE GENOMIC DNA]</scope>
    <source>
        <strain evidence="7 8">YIM 132087</strain>
    </source>
</reference>
<name>A0A7K1FIC0_9ACTN</name>
<dbReference type="Pfam" id="PF03704">
    <property type="entry name" value="BTAD"/>
    <property type="match status" value="1"/>
</dbReference>
<evidence type="ECO:0000256" key="2">
    <source>
        <dbReference type="ARBA" id="ARBA00023015"/>
    </source>
</evidence>
<evidence type="ECO:0000313" key="7">
    <source>
        <dbReference type="EMBL" id="MTD12634.1"/>
    </source>
</evidence>
<evidence type="ECO:0000256" key="3">
    <source>
        <dbReference type="ARBA" id="ARBA00023125"/>
    </source>
</evidence>
<dbReference type="SMART" id="SM01043">
    <property type="entry name" value="BTAD"/>
    <property type="match status" value="1"/>
</dbReference>
<dbReference type="CDD" id="cd00383">
    <property type="entry name" value="trans_reg_C"/>
    <property type="match status" value="1"/>
</dbReference>
<organism evidence="7 8">
    <name type="scientific">Nakamurella alba</name>
    <dbReference type="NCBI Taxonomy" id="2665158"/>
    <lineage>
        <taxon>Bacteria</taxon>
        <taxon>Bacillati</taxon>
        <taxon>Actinomycetota</taxon>
        <taxon>Actinomycetes</taxon>
        <taxon>Nakamurellales</taxon>
        <taxon>Nakamurellaceae</taxon>
        <taxon>Nakamurella</taxon>
    </lineage>
</organism>
<keyword evidence="3 5" id="KW-0238">DNA-binding</keyword>
<keyword evidence="2" id="KW-0805">Transcription regulation</keyword>
<dbReference type="GO" id="GO:0003677">
    <property type="term" value="F:DNA binding"/>
    <property type="evidence" value="ECO:0007669"/>
    <property type="project" value="UniProtKB-UniRule"/>
</dbReference>
<dbReference type="Pfam" id="PF13191">
    <property type="entry name" value="AAA_16"/>
    <property type="match status" value="1"/>
</dbReference>
<dbReference type="InterPro" id="IPR036388">
    <property type="entry name" value="WH-like_DNA-bd_sf"/>
</dbReference>
<dbReference type="InterPro" id="IPR051677">
    <property type="entry name" value="AfsR-DnrI-RedD_regulator"/>
</dbReference>
<dbReference type="SUPFAM" id="SSF46894">
    <property type="entry name" value="C-terminal effector domain of the bipartite response regulators"/>
    <property type="match status" value="1"/>
</dbReference>
<dbReference type="InterPro" id="IPR011990">
    <property type="entry name" value="TPR-like_helical_dom_sf"/>
</dbReference>
<dbReference type="CDD" id="cd15831">
    <property type="entry name" value="BTAD"/>
    <property type="match status" value="1"/>
</dbReference>
<dbReference type="InterPro" id="IPR001867">
    <property type="entry name" value="OmpR/PhoB-type_DNA-bd"/>
</dbReference>
<dbReference type="Gene3D" id="3.40.50.300">
    <property type="entry name" value="P-loop containing nucleotide triphosphate hydrolases"/>
    <property type="match status" value="1"/>
</dbReference>
<sequence length="1106" mass="118423">MQYRVLGPLEVVRDDHAVDLGGPKQRAVLAVLLLSAGRVVPTDSIIDAVWGEDAPPSVTGSLQAHISNLRRLLRDSSTATSPIVRRAPGYSLSVPAESIDLSLFTADVERARTAAAHRDWGLTVQAAEAALHRWRGTLLADWQDEEWVRIPAAGVDERRAEALELLVTGLLGSGRETESLHPARLLHELQPLRDKACWLYVLALHRAGRSGEALDVHRAHTRRLDEELGLETGPDLRELQGAILRQDPSLMAWPGPAAQPAATPTAPAIPAPHTPDITVPAEGLVGRGRELDIAAGLFAEVRTGGDRWLLLGGPAGIGKTRLAEEIVRRWESTGGRAVRTTCPDDDGVPPWWPVRRVLRGLGSDDDAVLTPPEGSDADAARFAIYERVLGLLAEVSADAGGLLLLVDDVQWADPATLRFLTHLAAAPGANRLAVLLTARDGLRAPDLQRLLESAVRRAGTRQVTVPPLSVAEVGRLSELVGGRAVDPGEAAALTARTGGNPFFVAEYARLPEEERAAGDLPPSIRSVLGRRLSALDPAVLQVLRTAAIIGDPMDPALLRSVTRIDPEELADLLDEASDERIIVAAADGRYTFAHALLRDEVMAGMSAVRRQRLHARVADSLGPGGPTERLVRRAAHLVAALPLADPATALDACRAAAVDADRRWLSEAAADWWEIALQVADQLSLSGRDALTDTERDDLVIARVDALARAGRGQTVLDVVDAALLDAARQGRTGSVGRLASTLLRTAGAWPWTTYGADPAPLLTRLAGVERMVSTDPAAHVQVLAALAVGSCYDPDGAVPDRLSAHALEIAEQLGDPEVLADALLGRALTFSGVAARAEESVRLLERLAEVPHRQQRLDDVLRHSLLAMATMTLGDVTAAEEHRRRGAEAADLLRLPVGRVQLRWMEGELAQWHGDFVTTRAIYDQTYEMHQQTELYFSGVYYHALLALLWDSGRIGELGPPDVDKDVATWALAALHAARGEAAAADRVIGEELAADGPLVWTSHGRWTLMAHLTADLGLHHHVNALLDRLVPLQHCIATMGHVGVFGPIGLAVARLHLLRGDPEAAAEPLAVATVLAENGGGPVSLARCRSLAAELEDLSMADSR</sequence>
<accession>A0A7K1FIC0</accession>
<evidence type="ECO:0000256" key="4">
    <source>
        <dbReference type="ARBA" id="ARBA00023163"/>
    </source>
</evidence>
<comment type="caution">
    <text evidence="7">The sequence shown here is derived from an EMBL/GenBank/DDBJ whole genome shotgun (WGS) entry which is preliminary data.</text>
</comment>
<comment type="similarity">
    <text evidence="1">Belongs to the AfsR/DnrI/RedD regulatory family.</text>
</comment>